<dbReference type="GO" id="GO:0005524">
    <property type="term" value="F:ATP binding"/>
    <property type="evidence" value="ECO:0007669"/>
    <property type="project" value="UniProtKB-KW"/>
</dbReference>
<keyword evidence="2" id="KW-0547">Nucleotide-binding</keyword>
<evidence type="ECO:0000256" key="5">
    <source>
        <dbReference type="SAM" id="Coils"/>
    </source>
</evidence>
<dbReference type="Gene3D" id="1.10.560.10">
    <property type="entry name" value="GroEL-like equatorial domain"/>
    <property type="match status" value="1"/>
</dbReference>
<proteinExistence type="inferred from homology"/>
<reference evidence="6 7" key="1">
    <citation type="journal article" date="2019" name="Nat. Ecol. Evol.">
        <title>Megaphylogeny resolves global patterns of mushroom evolution.</title>
        <authorList>
            <person name="Varga T."/>
            <person name="Krizsan K."/>
            <person name="Foldi C."/>
            <person name="Dima B."/>
            <person name="Sanchez-Garcia M."/>
            <person name="Sanchez-Ramirez S."/>
            <person name="Szollosi G.J."/>
            <person name="Szarkandi J.G."/>
            <person name="Papp V."/>
            <person name="Albert L."/>
            <person name="Andreopoulos W."/>
            <person name="Angelini C."/>
            <person name="Antonin V."/>
            <person name="Barry K.W."/>
            <person name="Bougher N.L."/>
            <person name="Buchanan P."/>
            <person name="Buyck B."/>
            <person name="Bense V."/>
            <person name="Catcheside P."/>
            <person name="Chovatia M."/>
            <person name="Cooper J."/>
            <person name="Damon W."/>
            <person name="Desjardin D."/>
            <person name="Finy P."/>
            <person name="Geml J."/>
            <person name="Haridas S."/>
            <person name="Hughes K."/>
            <person name="Justo A."/>
            <person name="Karasinski D."/>
            <person name="Kautmanova I."/>
            <person name="Kiss B."/>
            <person name="Kocsube S."/>
            <person name="Kotiranta H."/>
            <person name="LaButti K.M."/>
            <person name="Lechner B.E."/>
            <person name="Liimatainen K."/>
            <person name="Lipzen A."/>
            <person name="Lukacs Z."/>
            <person name="Mihaltcheva S."/>
            <person name="Morgado L.N."/>
            <person name="Niskanen T."/>
            <person name="Noordeloos M.E."/>
            <person name="Ohm R.A."/>
            <person name="Ortiz-Santana B."/>
            <person name="Ovrebo C."/>
            <person name="Racz N."/>
            <person name="Riley R."/>
            <person name="Savchenko A."/>
            <person name="Shiryaev A."/>
            <person name="Soop K."/>
            <person name="Spirin V."/>
            <person name="Szebenyi C."/>
            <person name="Tomsovsky M."/>
            <person name="Tulloss R.E."/>
            <person name="Uehling J."/>
            <person name="Grigoriev I.V."/>
            <person name="Vagvolgyi C."/>
            <person name="Papp T."/>
            <person name="Martin F.M."/>
            <person name="Miettinen O."/>
            <person name="Hibbett D.S."/>
            <person name="Nagy L.G."/>
        </authorList>
    </citation>
    <scope>NUCLEOTIDE SEQUENCE [LARGE SCALE GENOMIC DNA]</scope>
    <source>
        <strain evidence="6 7">FP101781</strain>
    </source>
</reference>
<evidence type="ECO:0000256" key="2">
    <source>
        <dbReference type="ARBA" id="ARBA00022741"/>
    </source>
</evidence>
<dbReference type="SUPFAM" id="SSF54849">
    <property type="entry name" value="GroEL-intermediate domain like"/>
    <property type="match status" value="1"/>
</dbReference>
<name>A0A4Y7SCC9_COPMI</name>
<dbReference type="Gene3D" id="3.30.260.10">
    <property type="entry name" value="TCP-1-like chaperonin intermediate domain"/>
    <property type="match status" value="1"/>
</dbReference>
<dbReference type="EMBL" id="QPFP01000202">
    <property type="protein sequence ID" value="TEB19228.1"/>
    <property type="molecule type" value="Genomic_DNA"/>
</dbReference>
<dbReference type="OrthoDB" id="3051815at2759"/>
<feature type="coiled-coil region" evidence="5">
    <location>
        <begin position="29"/>
        <end position="56"/>
    </location>
</feature>
<dbReference type="InterPro" id="IPR027410">
    <property type="entry name" value="TCP-1-like_intermed_sf"/>
</dbReference>
<keyword evidence="4" id="KW-0143">Chaperone</keyword>
<dbReference type="InterPro" id="IPR027413">
    <property type="entry name" value="GROEL-like_equatorial_sf"/>
</dbReference>
<protein>
    <submittedName>
        <fullName evidence="6">Uncharacterized protein</fullName>
    </submittedName>
</protein>
<dbReference type="SUPFAM" id="SSF52029">
    <property type="entry name" value="GroEL apical domain-like"/>
    <property type="match status" value="1"/>
</dbReference>
<sequence length="368" mass="40360">MAEPSQFSSYLDTNYAPSDSEIHLLKDFIENQQASVKELTRKIQETKTAATQMEVQRAAHLKSIEDHSKLLSPIRRIPNDVLSVIFTDCLDTMDRPRYGPGLSRESFVGYHSPEHASSDQEPVYHAPLNRLSVGIQADLTQHILVKHNVSANGRVRKTDNGRIALATGATIVNRIEVIRENDVGTNCGLFGISKIGDEDFTFLVDCVTPKARPILLRNLSKDILNEIDRNLADAMGVARNVMSEISVRALDLGPTDFNDFQPGSRWTKCWKPISVSLHAKSKTLASGVEGGPFRAVADAMEGLSPAKHANGEHTWGVNGNTGKTVDMKEYGLLESASAKIQAFKTAPEDGFNGHTMVTEELPRVGDVV</sequence>
<dbReference type="InterPro" id="IPR017998">
    <property type="entry name" value="Chaperone_TCP-1"/>
</dbReference>
<comment type="caution">
    <text evidence="6">The sequence shown here is derived from an EMBL/GenBank/DDBJ whole genome shotgun (WGS) entry which is preliminary data.</text>
</comment>
<dbReference type="GO" id="GO:0140662">
    <property type="term" value="F:ATP-dependent protein folding chaperone"/>
    <property type="evidence" value="ECO:0007669"/>
    <property type="project" value="InterPro"/>
</dbReference>
<evidence type="ECO:0000313" key="6">
    <source>
        <dbReference type="EMBL" id="TEB19228.1"/>
    </source>
</evidence>
<dbReference type="Pfam" id="PF00118">
    <property type="entry name" value="Cpn60_TCP1"/>
    <property type="match status" value="1"/>
</dbReference>
<accession>A0A4Y7SCC9</accession>
<comment type="similarity">
    <text evidence="1">Belongs to the TCP-1 chaperonin family.</text>
</comment>
<dbReference type="STRING" id="71717.A0A4Y7SCC9"/>
<dbReference type="SUPFAM" id="SSF48592">
    <property type="entry name" value="GroEL equatorial domain-like"/>
    <property type="match status" value="1"/>
</dbReference>
<dbReference type="InterPro" id="IPR002423">
    <property type="entry name" value="Cpn60/GroEL/TCP-1"/>
</dbReference>
<dbReference type="InterPro" id="IPR027409">
    <property type="entry name" value="GroEL-like_apical_dom_sf"/>
</dbReference>
<keyword evidence="5" id="KW-0175">Coiled coil</keyword>
<dbReference type="Proteomes" id="UP000298030">
    <property type="component" value="Unassembled WGS sequence"/>
</dbReference>
<keyword evidence="7" id="KW-1185">Reference proteome</keyword>
<dbReference type="PANTHER" id="PTHR11353">
    <property type="entry name" value="CHAPERONIN"/>
    <property type="match status" value="1"/>
</dbReference>
<gene>
    <name evidence="6" type="ORF">FA13DRAFT_1802497</name>
</gene>
<evidence type="ECO:0000256" key="4">
    <source>
        <dbReference type="ARBA" id="ARBA00023186"/>
    </source>
</evidence>
<dbReference type="Gene3D" id="3.50.7.10">
    <property type="entry name" value="GroEL"/>
    <property type="match status" value="1"/>
</dbReference>
<evidence type="ECO:0000313" key="7">
    <source>
        <dbReference type="Proteomes" id="UP000298030"/>
    </source>
</evidence>
<organism evidence="6 7">
    <name type="scientific">Coprinellus micaceus</name>
    <name type="common">Glistening ink-cap mushroom</name>
    <name type="synonym">Coprinus micaceus</name>
    <dbReference type="NCBI Taxonomy" id="71717"/>
    <lineage>
        <taxon>Eukaryota</taxon>
        <taxon>Fungi</taxon>
        <taxon>Dikarya</taxon>
        <taxon>Basidiomycota</taxon>
        <taxon>Agaricomycotina</taxon>
        <taxon>Agaricomycetes</taxon>
        <taxon>Agaricomycetidae</taxon>
        <taxon>Agaricales</taxon>
        <taxon>Agaricineae</taxon>
        <taxon>Psathyrellaceae</taxon>
        <taxon>Coprinellus</taxon>
    </lineage>
</organism>
<evidence type="ECO:0000256" key="3">
    <source>
        <dbReference type="ARBA" id="ARBA00022840"/>
    </source>
</evidence>
<evidence type="ECO:0000256" key="1">
    <source>
        <dbReference type="ARBA" id="ARBA00008020"/>
    </source>
</evidence>
<dbReference type="AlphaFoldDB" id="A0A4Y7SCC9"/>
<keyword evidence="3" id="KW-0067">ATP-binding</keyword>